<gene>
    <name evidence="1" type="ORF">M8818_006084</name>
</gene>
<evidence type="ECO:0000313" key="1">
    <source>
        <dbReference type="EMBL" id="KAK8200768.1"/>
    </source>
</evidence>
<proteinExistence type="predicted"/>
<comment type="caution">
    <text evidence="1">The sequence shown here is derived from an EMBL/GenBank/DDBJ whole genome shotgun (WGS) entry which is preliminary data.</text>
</comment>
<dbReference type="EMBL" id="JAMKPW020000038">
    <property type="protein sequence ID" value="KAK8200768.1"/>
    <property type="molecule type" value="Genomic_DNA"/>
</dbReference>
<dbReference type="Proteomes" id="UP001320706">
    <property type="component" value="Unassembled WGS sequence"/>
</dbReference>
<evidence type="ECO:0000313" key="2">
    <source>
        <dbReference type="Proteomes" id="UP001320706"/>
    </source>
</evidence>
<accession>A0ACC3S6W3</accession>
<name>A0ACC3S6W3_9PEZI</name>
<reference evidence="1" key="1">
    <citation type="submission" date="2024-02" db="EMBL/GenBank/DDBJ databases">
        <title>Metagenome Assembled Genome of Zalaria obscura JY119.</title>
        <authorList>
            <person name="Vighnesh L."/>
            <person name="Jagadeeshwari U."/>
            <person name="Venkata Ramana C."/>
            <person name="Sasikala C."/>
        </authorList>
    </citation>
    <scope>NUCLEOTIDE SEQUENCE</scope>
    <source>
        <strain evidence="1">JY119</strain>
    </source>
</reference>
<protein>
    <submittedName>
        <fullName evidence="1">Uncharacterized protein</fullName>
    </submittedName>
</protein>
<sequence>MDRRGAKWDDGDLLKRGDKAVGVMESDGTSVCLAAAPLQGSAHLFTHRIAALLAYGEASNGQDGGMSLFWKRTYSMCFTADQTSCLAMMEGLADHSPKGPLMTMRSQMRSQTTALSRHQTHAAN</sequence>
<keyword evidence="2" id="KW-1185">Reference proteome</keyword>
<organism evidence="1 2">
    <name type="scientific">Zalaria obscura</name>
    <dbReference type="NCBI Taxonomy" id="2024903"/>
    <lineage>
        <taxon>Eukaryota</taxon>
        <taxon>Fungi</taxon>
        <taxon>Dikarya</taxon>
        <taxon>Ascomycota</taxon>
        <taxon>Pezizomycotina</taxon>
        <taxon>Dothideomycetes</taxon>
        <taxon>Dothideomycetidae</taxon>
        <taxon>Dothideales</taxon>
        <taxon>Zalariaceae</taxon>
        <taxon>Zalaria</taxon>
    </lineage>
</organism>